<evidence type="ECO:0000256" key="6">
    <source>
        <dbReference type="ARBA" id="ARBA00023277"/>
    </source>
</evidence>
<evidence type="ECO:0000313" key="12">
    <source>
        <dbReference type="EMBL" id="CAF1138827.1"/>
    </source>
</evidence>
<feature type="region of interest" description="Disordered" evidence="9">
    <location>
        <begin position="316"/>
        <end position="340"/>
    </location>
</feature>
<feature type="compositionally biased region" description="Basic and acidic residues" evidence="9">
    <location>
        <begin position="321"/>
        <end position="339"/>
    </location>
</feature>
<dbReference type="InterPro" id="IPR019796">
    <property type="entry name" value="G6P_DH_AS"/>
</dbReference>
<dbReference type="InterPro" id="IPR022674">
    <property type="entry name" value="G6P_DH_NAD-bd"/>
</dbReference>
<protein>
    <recommendedName>
        <fullName evidence="8">Glucose-6-phosphate 1-dehydrogenase</fullName>
        <ecNumber evidence="8">1.1.1.49</ecNumber>
    </recommendedName>
</protein>
<organism evidence="12 13">
    <name type="scientific">Adineta steineri</name>
    <dbReference type="NCBI Taxonomy" id="433720"/>
    <lineage>
        <taxon>Eukaryota</taxon>
        <taxon>Metazoa</taxon>
        <taxon>Spiralia</taxon>
        <taxon>Gnathifera</taxon>
        <taxon>Rotifera</taxon>
        <taxon>Eurotatoria</taxon>
        <taxon>Bdelloidea</taxon>
        <taxon>Adinetida</taxon>
        <taxon>Adinetidae</taxon>
        <taxon>Adineta</taxon>
    </lineage>
</organism>
<dbReference type="EC" id="1.1.1.49" evidence="8"/>
<evidence type="ECO:0000259" key="10">
    <source>
        <dbReference type="Pfam" id="PF00479"/>
    </source>
</evidence>
<dbReference type="GO" id="GO:0006006">
    <property type="term" value="P:glucose metabolic process"/>
    <property type="evidence" value="ECO:0007669"/>
    <property type="project" value="UniProtKB-KW"/>
</dbReference>
<evidence type="ECO:0000256" key="4">
    <source>
        <dbReference type="ARBA" id="ARBA00022857"/>
    </source>
</evidence>
<keyword evidence="5 8" id="KW-0560">Oxidoreductase</keyword>
<dbReference type="GO" id="GO:0050661">
    <property type="term" value="F:NADP binding"/>
    <property type="evidence" value="ECO:0007669"/>
    <property type="project" value="InterPro"/>
</dbReference>
<dbReference type="FunFam" id="3.30.360.10:FF:000018">
    <property type="entry name" value="Glucose-6-phosphate 1-dehydrogenase"/>
    <property type="match status" value="1"/>
</dbReference>
<evidence type="ECO:0000256" key="5">
    <source>
        <dbReference type="ARBA" id="ARBA00023002"/>
    </source>
</evidence>
<dbReference type="InterPro" id="IPR036291">
    <property type="entry name" value="NAD(P)-bd_dom_sf"/>
</dbReference>
<dbReference type="InterPro" id="IPR022675">
    <property type="entry name" value="G6P_DH_C"/>
</dbReference>
<evidence type="ECO:0000256" key="7">
    <source>
        <dbReference type="ARBA" id="ARBA00047696"/>
    </source>
</evidence>
<dbReference type="GO" id="GO:0005829">
    <property type="term" value="C:cytosol"/>
    <property type="evidence" value="ECO:0007669"/>
    <property type="project" value="TreeGrafter"/>
</dbReference>
<comment type="catalytic activity">
    <reaction evidence="7">
        <text>D-glucose 6-phosphate + NADP(+) = 6-phospho-D-glucono-1,5-lactone + NADPH + H(+)</text>
        <dbReference type="Rhea" id="RHEA:15841"/>
        <dbReference type="ChEBI" id="CHEBI:15378"/>
        <dbReference type="ChEBI" id="CHEBI:57783"/>
        <dbReference type="ChEBI" id="CHEBI:57955"/>
        <dbReference type="ChEBI" id="CHEBI:58349"/>
        <dbReference type="ChEBI" id="CHEBI:61548"/>
        <dbReference type="EC" id="1.1.1.49"/>
    </reaction>
    <physiologicalReaction direction="left-to-right" evidence="7">
        <dbReference type="Rhea" id="RHEA:15842"/>
    </physiologicalReaction>
</comment>
<comment type="pathway">
    <text evidence="1 8">Carbohydrate degradation; pentose phosphate pathway; D-ribulose 5-phosphate from D-glucose 6-phosphate (oxidative stage): step 1/3.</text>
</comment>
<dbReference type="Proteomes" id="UP000663832">
    <property type="component" value="Unassembled WGS sequence"/>
</dbReference>
<accession>A0A814RTZ8</accession>
<feature type="domain" description="Glucose-6-phosphate dehydrogenase C-terminal" evidence="11">
    <location>
        <begin position="222"/>
        <end position="522"/>
    </location>
</feature>
<dbReference type="SUPFAM" id="SSF51735">
    <property type="entry name" value="NAD(P)-binding Rossmann-fold domains"/>
    <property type="match status" value="1"/>
</dbReference>
<evidence type="ECO:0000256" key="2">
    <source>
        <dbReference type="ARBA" id="ARBA00009975"/>
    </source>
</evidence>
<dbReference type="UniPathway" id="UPA00115">
    <property type="reaction ID" value="UER00408"/>
</dbReference>
<keyword evidence="3 8" id="KW-0313">Glucose metabolism</keyword>
<dbReference type="Gene3D" id="3.40.50.720">
    <property type="entry name" value="NAD(P)-binding Rossmann-like Domain"/>
    <property type="match status" value="1"/>
</dbReference>
<dbReference type="Pfam" id="PF02781">
    <property type="entry name" value="G6PD_C"/>
    <property type="match status" value="1"/>
</dbReference>
<feature type="domain" description="Glucose-6-phosphate dehydrogenase NAD-binding" evidence="10">
    <location>
        <begin position="44"/>
        <end position="219"/>
    </location>
</feature>
<evidence type="ECO:0000313" key="13">
    <source>
        <dbReference type="Proteomes" id="UP000663832"/>
    </source>
</evidence>
<dbReference type="GO" id="GO:0004345">
    <property type="term" value="F:glucose-6-phosphate dehydrogenase activity"/>
    <property type="evidence" value="ECO:0007669"/>
    <property type="project" value="UniProtKB-EC"/>
</dbReference>
<dbReference type="SUPFAM" id="SSF55347">
    <property type="entry name" value="Glyceraldehyde-3-phosphate dehydrogenase-like, C-terminal domain"/>
    <property type="match status" value="1"/>
</dbReference>
<dbReference type="AlphaFoldDB" id="A0A814RTZ8"/>
<dbReference type="EMBL" id="CAJNOM010000147">
    <property type="protein sequence ID" value="CAF1138827.1"/>
    <property type="molecule type" value="Genomic_DNA"/>
</dbReference>
<dbReference type="NCBIfam" id="TIGR00871">
    <property type="entry name" value="zwf"/>
    <property type="match status" value="1"/>
</dbReference>
<keyword evidence="6 8" id="KW-0119">Carbohydrate metabolism</keyword>
<evidence type="ECO:0000256" key="1">
    <source>
        <dbReference type="ARBA" id="ARBA00004937"/>
    </source>
</evidence>
<gene>
    <name evidence="12" type="ORF">QVE165_LOCUS22361</name>
</gene>
<evidence type="ECO:0000256" key="8">
    <source>
        <dbReference type="RuleBase" id="RU362120"/>
    </source>
</evidence>
<dbReference type="Gene3D" id="3.30.360.10">
    <property type="entry name" value="Dihydrodipicolinate Reductase, domain 2"/>
    <property type="match status" value="1"/>
</dbReference>
<dbReference type="FunFam" id="3.40.50.720:FF:000111">
    <property type="entry name" value="Glucose-6-phosphate 1-dehydrogenase"/>
    <property type="match status" value="1"/>
</dbReference>
<dbReference type="InterPro" id="IPR001282">
    <property type="entry name" value="G6P_DH"/>
</dbReference>
<dbReference type="GO" id="GO:0009051">
    <property type="term" value="P:pentose-phosphate shunt, oxidative branch"/>
    <property type="evidence" value="ECO:0007669"/>
    <property type="project" value="TreeGrafter"/>
</dbReference>
<sequence length="549" mass="63070">MTANKSHTIVESVIEKVDCIYERLRDQVIRMGTSTGSESHIFFVFGASGDLAKKKIYPTLWWLYRDGFIPEGTHFIGYARSQITTEKIFENAAKYMKVKDNERDLYEKFVKLNSYVAGSYDKDEDFKHLTNEANQISNQESAHRLFYLALPPSVYGSVSELISKHCRPKSPGWMRLIVEKPFGKDLESSNKLSEHLNKFYTEEEIYRIDHYLGKEMVQNIIVLRFSNQILSRVWNRDSIAAVNIIFKEDIGTQGRGGYFDEFGIIRDVIQNHLMQILSIVAMEKPRSTKGEDIRDEKVKVLRCIAPIKPEDVVIGQYTGDKNSKDPERQQGYLDDKGVPKDSTTPTFAQVVIFINNERWAGVPFILRAGKALNEKKAEIRIQFRSTPGGMFDDDNHGSDPNGKLARDELVIRVQPNEAIYLKLNTKRPGEMGFSIEETELDLTYGNRYKGVKLPDAYERLILDVFMGSKINFVRSDELEQAWRIVDPILEEIDKKKIPVIPYTFGSNGLNEAFDAARKHGYIFRGTYVWKDERSSSETNKEVTKAEDKK</sequence>
<dbReference type="PROSITE" id="PS00069">
    <property type="entry name" value="G6P_DEHYDROGENASE"/>
    <property type="match status" value="1"/>
</dbReference>
<dbReference type="PANTHER" id="PTHR23429:SF0">
    <property type="entry name" value="GLUCOSE-6-PHOSPHATE 1-DEHYDROGENASE"/>
    <property type="match status" value="1"/>
</dbReference>
<evidence type="ECO:0000256" key="9">
    <source>
        <dbReference type="SAM" id="MobiDB-lite"/>
    </source>
</evidence>
<dbReference type="HAMAP" id="MF_00966">
    <property type="entry name" value="G6PD"/>
    <property type="match status" value="1"/>
</dbReference>
<comment type="similarity">
    <text evidence="2 8">Belongs to the glucose-6-phosphate dehydrogenase family.</text>
</comment>
<evidence type="ECO:0000259" key="11">
    <source>
        <dbReference type="Pfam" id="PF02781"/>
    </source>
</evidence>
<comment type="function">
    <text evidence="8">Catalyzes the rate-limiting step of the oxidative pentose-phosphate pathway, which represents a route for the dissimilation of carbohydrates besides glycolysis.</text>
</comment>
<reference evidence="12" key="1">
    <citation type="submission" date="2021-02" db="EMBL/GenBank/DDBJ databases">
        <authorList>
            <person name="Nowell W R."/>
        </authorList>
    </citation>
    <scope>NUCLEOTIDE SEQUENCE</scope>
</reference>
<dbReference type="OrthoDB" id="60984at2759"/>
<dbReference type="PRINTS" id="PR00079">
    <property type="entry name" value="G6PDHDRGNASE"/>
</dbReference>
<comment type="caution">
    <text evidence="12">The sequence shown here is derived from an EMBL/GenBank/DDBJ whole genome shotgun (WGS) entry which is preliminary data.</text>
</comment>
<dbReference type="PIRSF" id="PIRSF000110">
    <property type="entry name" value="G6PD"/>
    <property type="match status" value="1"/>
</dbReference>
<dbReference type="Pfam" id="PF00479">
    <property type="entry name" value="G6PD_N"/>
    <property type="match status" value="1"/>
</dbReference>
<keyword evidence="4 8" id="KW-0521">NADP</keyword>
<proteinExistence type="inferred from homology"/>
<keyword evidence="13" id="KW-1185">Reference proteome</keyword>
<dbReference type="PANTHER" id="PTHR23429">
    <property type="entry name" value="GLUCOSE-6-PHOSPHATE 1-DEHYDROGENASE G6PD"/>
    <property type="match status" value="1"/>
</dbReference>
<name>A0A814RTZ8_9BILA</name>
<evidence type="ECO:0000256" key="3">
    <source>
        <dbReference type="ARBA" id="ARBA00022526"/>
    </source>
</evidence>